<dbReference type="PANTHER" id="PTHR35165:SF1">
    <property type="entry name" value="OS04G0577375 PROTEIN"/>
    <property type="match status" value="1"/>
</dbReference>
<feature type="transmembrane region" description="Helical" evidence="2">
    <location>
        <begin position="76"/>
        <end position="99"/>
    </location>
</feature>
<dbReference type="InterPro" id="IPR032238">
    <property type="entry name" value="ATP-synth_Z"/>
</dbReference>
<protein>
    <submittedName>
        <fullName evidence="3">Uncharacterized protein</fullName>
    </submittedName>
</protein>
<feature type="region of interest" description="Disordered" evidence="1">
    <location>
        <begin position="1"/>
        <end position="21"/>
    </location>
</feature>
<keyword evidence="2" id="KW-0472">Membrane</keyword>
<evidence type="ECO:0000256" key="2">
    <source>
        <dbReference type="SAM" id="Phobius"/>
    </source>
</evidence>
<keyword evidence="2" id="KW-1133">Transmembrane helix</keyword>
<keyword evidence="4" id="KW-1185">Reference proteome</keyword>
<proteinExistence type="predicted"/>
<dbReference type="EMBL" id="LWDX02066256">
    <property type="protein sequence ID" value="OEL15575.1"/>
    <property type="molecule type" value="Genomic_DNA"/>
</dbReference>
<dbReference type="Pfam" id="PF16594">
    <property type="entry name" value="ATP-synt_Z"/>
    <property type="match status" value="1"/>
</dbReference>
<gene>
    <name evidence="3" type="ORF">BAE44_0023406</name>
</gene>
<name>A0A1E5URZ6_9POAL</name>
<reference evidence="3 4" key="1">
    <citation type="submission" date="2016-09" db="EMBL/GenBank/DDBJ databases">
        <title>The draft genome of Dichanthelium oligosanthes: A C3 panicoid grass species.</title>
        <authorList>
            <person name="Studer A.J."/>
            <person name="Schnable J.C."/>
            <person name="Brutnell T.P."/>
        </authorList>
    </citation>
    <scope>NUCLEOTIDE SEQUENCE [LARGE SCALE GENOMIC DNA]</scope>
    <source>
        <strain evidence="4">cv. Kellogg 1175</strain>
        <tissue evidence="3">Leaf</tissue>
    </source>
</reference>
<keyword evidence="2" id="KW-0812">Transmembrane</keyword>
<dbReference type="AlphaFoldDB" id="A0A1E5URZ6"/>
<accession>A0A1E5URZ6</accession>
<evidence type="ECO:0000256" key="1">
    <source>
        <dbReference type="SAM" id="MobiDB-lite"/>
    </source>
</evidence>
<feature type="transmembrane region" description="Helical" evidence="2">
    <location>
        <begin position="43"/>
        <end position="69"/>
    </location>
</feature>
<dbReference type="Proteomes" id="UP000095767">
    <property type="component" value="Unassembled WGS sequence"/>
</dbReference>
<evidence type="ECO:0000313" key="4">
    <source>
        <dbReference type="Proteomes" id="UP000095767"/>
    </source>
</evidence>
<sequence>MEPAAAGEPRKLPLPPSTTTRPTIEISGSMIAAAARQAPSSRVAAAVTASLLAAAGLGGVALLASWAVAFRRANAMLWMVPAGLVLLGTPLLAWLSVLASGPAPQLPPPHPADLGAAL</sequence>
<evidence type="ECO:0000313" key="3">
    <source>
        <dbReference type="EMBL" id="OEL15575.1"/>
    </source>
</evidence>
<dbReference type="PANTHER" id="PTHR35165">
    <property type="entry name" value="OS08G0113900 PROTEIN"/>
    <property type="match status" value="1"/>
</dbReference>
<comment type="caution">
    <text evidence="3">The sequence shown here is derived from an EMBL/GenBank/DDBJ whole genome shotgun (WGS) entry which is preliminary data.</text>
</comment>
<organism evidence="3 4">
    <name type="scientific">Dichanthelium oligosanthes</name>
    <dbReference type="NCBI Taxonomy" id="888268"/>
    <lineage>
        <taxon>Eukaryota</taxon>
        <taxon>Viridiplantae</taxon>
        <taxon>Streptophyta</taxon>
        <taxon>Embryophyta</taxon>
        <taxon>Tracheophyta</taxon>
        <taxon>Spermatophyta</taxon>
        <taxon>Magnoliopsida</taxon>
        <taxon>Liliopsida</taxon>
        <taxon>Poales</taxon>
        <taxon>Poaceae</taxon>
        <taxon>PACMAD clade</taxon>
        <taxon>Panicoideae</taxon>
        <taxon>Panicodae</taxon>
        <taxon>Paniceae</taxon>
        <taxon>Dichantheliinae</taxon>
        <taxon>Dichanthelium</taxon>
    </lineage>
</organism>